<proteinExistence type="predicted"/>
<comment type="caution">
    <text evidence="6">The sequence shown here is derived from an EMBL/GenBank/DDBJ whole genome shotgun (WGS) entry which is preliminary data.</text>
</comment>
<organism evidence="6 7">
    <name type="scientific">Planosporangium flavigriseum</name>
    <dbReference type="NCBI Taxonomy" id="373681"/>
    <lineage>
        <taxon>Bacteria</taxon>
        <taxon>Bacillati</taxon>
        <taxon>Actinomycetota</taxon>
        <taxon>Actinomycetes</taxon>
        <taxon>Micromonosporales</taxon>
        <taxon>Micromonosporaceae</taxon>
        <taxon>Planosporangium</taxon>
    </lineage>
</organism>
<dbReference type="RefSeq" id="WP_168075172.1">
    <property type="nucleotide sequence ID" value="NZ_BAAAQJ010000008.1"/>
</dbReference>
<name>A0A8J3LIK2_9ACTN</name>
<evidence type="ECO:0000256" key="4">
    <source>
        <dbReference type="PROSITE-ProRule" id="PRU00335"/>
    </source>
</evidence>
<feature type="DNA-binding region" description="H-T-H motif" evidence="4">
    <location>
        <begin position="18"/>
        <end position="37"/>
    </location>
</feature>
<keyword evidence="2 4" id="KW-0238">DNA-binding</keyword>
<dbReference type="FunFam" id="1.10.10.60:FF:000141">
    <property type="entry name" value="TetR family transcriptional regulator"/>
    <property type="match status" value="1"/>
</dbReference>
<evidence type="ECO:0000259" key="5">
    <source>
        <dbReference type="PROSITE" id="PS50977"/>
    </source>
</evidence>
<dbReference type="GO" id="GO:0003700">
    <property type="term" value="F:DNA-binding transcription factor activity"/>
    <property type="evidence" value="ECO:0007669"/>
    <property type="project" value="TreeGrafter"/>
</dbReference>
<dbReference type="InterPro" id="IPR001647">
    <property type="entry name" value="HTH_TetR"/>
</dbReference>
<evidence type="ECO:0000313" key="6">
    <source>
        <dbReference type="EMBL" id="GIG71969.1"/>
    </source>
</evidence>
<dbReference type="EMBL" id="BONU01000002">
    <property type="protein sequence ID" value="GIG71969.1"/>
    <property type="molecule type" value="Genomic_DNA"/>
</dbReference>
<gene>
    <name evidence="6" type="ORF">Pfl04_03730</name>
</gene>
<dbReference type="InterPro" id="IPR050109">
    <property type="entry name" value="HTH-type_TetR-like_transc_reg"/>
</dbReference>
<evidence type="ECO:0000313" key="7">
    <source>
        <dbReference type="Proteomes" id="UP000653674"/>
    </source>
</evidence>
<reference evidence="6" key="1">
    <citation type="submission" date="2021-01" db="EMBL/GenBank/DDBJ databases">
        <title>Whole genome shotgun sequence of Planosporangium flavigriseum NBRC 105377.</title>
        <authorList>
            <person name="Komaki H."/>
            <person name="Tamura T."/>
        </authorList>
    </citation>
    <scope>NUCLEOTIDE SEQUENCE</scope>
    <source>
        <strain evidence="6">NBRC 105377</strain>
    </source>
</reference>
<dbReference type="InterPro" id="IPR009057">
    <property type="entry name" value="Homeodomain-like_sf"/>
</dbReference>
<evidence type="ECO:0000256" key="2">
    <source>
        <dbReference type="ARBA" id="ARBA00023125"/>
    </source>
</evidence>
<dbReference type="PANTHER" id="PTHR30055">
    <property type="entry name" value="HTH-TYPE TRANSCRIPTIONAL REGULATOR RUTR"/>
    <property type="match status" value="1"/>
</dbReference>
<dbReference type="PROSITE" id="PS50977">
    <property type="entry name" value="HTH_TETR_2"/>
    <property type="match status" value="1"/>
</dbReference>
<protein>
    <submittedName>
        <fullName evidence="6">TetR family transcriptional regulator</fullName>
    </submittedName>
</protein>
<keyword evidence="3" id="KW-0804">Transcription</keyword>
<dbReference type="Proteomes" id="UP000653674">
    <property type="component" value="Unassembled WGS sequence"/>
</dbReference>
<feature type="domain" description="HTH tetR-type" evidence="5">
    <location>
        <begin position="1"/>
        <end position="55"/>
    </location>
</feature>
<keyword evidence="1" id="KW-0805">Transcription regulation</keyword>
<evidence type="ECO:0000256" key="3">
    <source>
        <dbReference type="ARBA" id="ARBA00023163"/>
    </source>
</evidence>
<dbReference type="GO" id="GO:0045892">
    <property type="term" value="P:negative regulation of DNA-templated transcription"/>
    <property type="evidence" value="ECO:0007669"/>
    <property type="project" value="UniProtKB-ARBA"/>
</dbReference>
<dbReference type="SUPFAM" id="SSF46689">
    <property type="entry name" value="Homeodomain-like"/>
    <property type="match status" value="1"/>
</dbReference>
<sequence length="193" mass="20927">MLDAAVSVFGQRGFHAASMDEIAEAAGISKPMVYAYLGSKEDLFTACLHREATRLVERVVEAVGVSARPDEQLWNGLRGFFAFVGSHREGWNMLYRQSRGREPFASEWAAMRGRMVEVVSGLLTRAVESAGGSGTPADLESVTYGLVGAAESMADWLADNPGEDPGRTAARLMNFIWLGAEDLLRGAVWRPAS</sequence>
<dbReference type="PRINTS" id="PR00455">
    <property type="entry name" value="HTHTETR"/>
</dbReference>
<dbReference type="SUPFAM" id="SSF48498">
    <property type="entry name" value="Tetracyclin repressor-like, C-terminal domain"/>
    <property type="match status" value="1"/>
</dbReference>
<evidence type="ECO:0000256" key="1">
    <source>
        <dbReference type="ARBA" id="ARBA00023015"/>
    </source>
</evidence>
<keyword evidence="7" id="KW-1185">Reference proteome</keyword>
<dbReference type="Gene3D" id="1.10.357.10">
    <property type="entry name" value="Tetracycline Repressor, domain 2"/>
    <property type="match status" value="1"/>
</dbReference>
<dbReference type="InterPro" id="IPR036271">
    <property type="entry name" value="Tet_transcr_reg_TetR-rel_C_sf"/>
</dbReference>
<dbReference type="Pfam" id="PF00440">
    <property type="entry name" value="TetR_N"/>
    <property type="match status" value="1"/>
</dbReference>
<dbReference type="GO" id="GO:0000976">
    <property type="term" value="F:transcription cis-regulatory region binding"/>
    <property type="evidence" value="ECO:0007669"/>
    <property type="project" value="TreeGrafter"/>
</dbReference>
<dbReference type="Pfam" id="PF21943">
    <property type="entry name" value="TetR_C_46"/>
    <property type="match status" value="1"/>
</dbReference>
<dbReference type="InterPro" id="IPR054129">
    <property type="entry name" value="DesT_TetR_C"/>
</dbReference>
<dbReference type="AlphaFoldDB" id="A0A8J3LIK2"/>
<dbReference type="PANTHER" id="PTHR30055:SF158">
    <property type="entry name" value="POSSIBLE TRANSCRIPTIONAL REGULATORY PROTEIN (PROBABLY TETR-FAMILY)"/>
    <property type="match status" value="1"/>
</dbReference>
<accession>A0A8J3LIK2</accession>